<dbReference type="ExpressionAtlas" id="M8CDV2">
    <property type="expression patterns" value="baseline"/>
</dbReference>
<reference evidence="2" key="1">
    <citation type="submission" date="2015-06" db="UniProtKB">
        <authorList>
            <consortium name="EnsemblPlants"/>
        </authorList>
    </citation>
    <scope>IDENTIFICATION</scope>
</reference>
<dbReference type="AlphaFoldDB" id="M8CDV2"/>
<feature type="domain" description="DUF1618" evidence="1">
    <location>
        <begin position="224"/>
        <end position="259"/>
    </location>
</feature>
<evidence type="ECO:0000259" key="1">
    <source>
        <dbReference type="Pfam" id="PF07762"/>
    </source>
</evidence>
<protein>
    <recommendedName>
        <fullName evidence="1">DUF1618 domain-containing protein</fullName>
    </recommendedName>
</protein>
<name>M8CDV2_AEGTA</name>
<dbReference type="InterPro" id="IPR011676">
    <property type="entry name" value="DUF1618"/>
</dbReference>
<organism evidence="2">
    <name type="scientific">Aegilops tauschii</name>
    <name type="common">Tausch's goatgrass</name>
    <name type="synonym">Aegilops squarrosa</name>
    <dbReference type="NCBI Taxonomy" id="37682"/>
    <lineage>
        <taxon>Eukaryota</taxon>
        <taxon>Viridiplantae</taxon>
        <taxon>Streptophyta</taxon>
        <taxon>Embryophyta</taxon>
        <taxon>Tracheophyta</taxon>
        <taxon>Spermatophyta</taxon>
        <taxon>Magnoliopsida</taxon>
        <taxon>Liliopsida</taxon>
        <taxon>Poales</taxon>
        <taxon>Poaceae</taxon>
        <taxon>BOP clade</taxon>
        <taxon>Pooideae</taxon>
        <taxon>Triticodae</taxon>
        <taxon>Triticeae</taxon>
        <taxon>Triticinae</taxon>
        <taxon>Aegilops</taxon>
    </lineage>
</organism>
<sequence>MRTHPSRFKAPGSFRADGETSAETMDGNGRPVRVSFDLQAPPGSSRLCLHCPVEREPSWWDIVVASHGDAVLFRIEVEFDGNPFVREHTLDYFIYRASSSARSKLTLLPRSYFTEAEIMEPVAEDVDFWRRNWRMVNSSYIGLLTDEQEFVVAELYISGAADEAAPLEAPLFRLHSSPGAMNGGGGQWELTIAKNRDGKVRFKDVLGWQTHKVVPFTSYSYLCWVDYNRGVLFCDVFNNTPQLQYLQLPIDDDGPHMDYPTEAKPSSLSELTTAKGPHALTATTALLSPSACGR</sequence>
<evidence type="ECO:0000313" key="2">
    <source>
        <dbReference type="EnsemblPlants" id="EMT32358"/>
    </source>
</evidence>
<dbReference type="PANTHER" id="PTHR33074">
    <property type="entry name" value="EXPRESSED PROTEIN-RELATED"/>
    <property type="match status" value="1"/>
</dbReference>
<dbReference type="PANTHER" id="PTHR33074:SF53">
    <property type="entry name" value="DUF1618 DOMAIN-CONTAINING PROTEIN"/>
    <property type="match status" value="1"/>
</dbReference>
<proteinExistence type="predicted"/>
<dbReference type="EnsemblPlants" id="EMT32358">
    <property type="protein sequence ID" value="EMT32358"/>
    <property type="gene ID" value="F775_10550"/>
</dbReference>
<dbReference type="Pfam" id="PF07762">
    <property type="entry name" value="DUF1618"/>
    <property type="match status" value="1"/>
</dbReference>
<accession>M8CDV2</accession>